<protein>
    <submittedName>
        <fullName evidence="2">Uncharacterized protein</fullName>
    </submittedName>
</protein>
<evidence type="ECO:0000256" key="1">
    <source>
        <dbReference type="SAM" id="MobiDB-lite"/>
    </source>
</evidence>
<name>A0A2Z7BE08_9LAMI</name>
<reference evidence="2 3" key="1">
    <citation type="journal article" date="2015" name="Proc. Natl. Acad. Sci. U.S.A.">
        <title>The resurrection genome of Boea hygrometrica: A blueprint for survival of dehydration.</title>
        <authorList>
            <person name="Xiao L."/>
            <person name="Yang G."/>
            <person name="Zhang L."/>
            <person name="Yang X."/>
            <person name="Zhao S."/>
            <person name="Ji Z."/>
            <person name="Zhou Q."/>
            <person name="Hu M."/>
            <person name="Wang Y."/>
            <person name="Chen M."/>
            <person name="Xu Y."/>
            <person name="Jin H."/>
            <person name="Xiao X."/>
            <person name="Hu G."/>
            <person name="Bao F."/>
            <person name="Hu Y."/>
            <person name="Wan P."/>
            <person name="Li L."/>
            <person name="Deng X."/>
            <person name="Kuang T."/>
            <person name="Xiang C."/>
            <person name="Zhu J.K."/>
            <person name="Oliver M.J."/>
            <person name="He Y."/>
        </authorList>
    </citation>
    <scope>NUCLEOTIDE SEQUENCE [LARGE SCALE GENOMIC DNA]</scope>
    <source>
        <strain evidence="3">cv. XS01</strain>
    </source>
</reference>
<dbReference type="Proteomes" id="UP000250235">
    <property type="component" value="Unassembled WGS sequence"/>
</dbReference>
<gene>
    <name evidence="2" type="ORF">F511_04226</name>
</gene>
<feature type="region of interest" description="Disordered" evidence="1">
    <location>
        <begin position="1"/>
        <end position="55"/>
    </location>
</feature>
<feature type="region of interest" description="Disordered" evidence="1">
    <location>
        <begin position="100"/>
        <end position="125"/>
    </location>
</feature>
<dbReference type="EMBL" id="KV008482">
    <property type="protein sequence ID" value="KZV30187.1"/>
    <property type="molecule type" value="Genomic_DNA"/>
</dbReference>
<organism evidence="2 3">
    <name type="scientific">Dorcoceras hygrometricum</name>
    <dbReference type="NCBI Taxonomy" id="472368"/>
    <lineage>
        <taxon>Eukaryota</taxon>
        <taxon>Viridiplantae</taxon>
        <taxon>Streptophyta</taxon>
        <taxon>Embryophyta</taxon>
        <taxon>Tracheophyta</taxon>
        <taxon>Spermatophyta</taxon>
        <taxon>Magnoliopsida</taxon>
        <taxon>eudicotyledons</taxon>
        <taxon>Gunneridae</taxon>
        <taxon>Pentapetalae</taxon>
        <taxon>asterids</taxon>
        <taxon>lamiids</taxon>
        <taxon>Lamiales</taxon>
        <taxon>Gesneriaceae</taxon>
        <taxon>Didymocarpoideae</taxon>
        <taxon>Trichosporeae</taxon>
        <taxon>Loxocarpinae</taxon>
        <taxon>Dorcoceras</taxon>
    </lineage>
</organism>
<feature type="compositionally biased region" description="Low complexity" evidence="1">
    <location>
        <begin position="16"/>
        <end position="26"/>
    </location>
</feature>
<proteinExistence type="predicted"/>
<dbReference type="AlphaFoldDB" id="A0A2Z7BE08"/>
<feature type="compositionally biased region" description="Basic and acidic residues" evidence="1">
    <location>
        <begin position="115"/>
        <end position="125"/>
    </location>
</feature>
<sequence length="166" mass="18602">MQRRRDQQPFFAFDLPAPATMAGALPAGPPPRPAGPNLTNHGPNRARMKENDPFKDSARRCAETRSSGFPFQPMVRLTNPTYGPLLALIRTLLNQLRSSQGPLQPLNRSHARRVQNREMQHEVRSARYGRCRREIGAQPALDRQAPSMAESFKFLCATEVERTAGV</sequence>
<evidence type="ECO:0000313" key="3">
    <source>
        <dbReference type="Proteomes" id="UP000250235"/>
    </source>
</evidence>
<keyword evidence="3" id="KW-1185">Reference proteome</keyword>
<evidence type="ECO:0000313" key="2">
    <source>
        <dbReference type="EMBL" id="KZV30187.1"/>
    </source>
</evidence>
<accession>A0A2Z7BE08</accession>